<feature type="transmembrane region" description="Helical" evidence="1">
    <location>
        <begin position="12"/>
        <end position="31"/>
    </location>
</feature>
<dbReference type="OrthoDB" id="8639677at2"/>
<organism evidence="2 3">
    <name type="scientific">Bordetella genomosp. 11</name>
    <dbReference type="NCBI Taxonomy" id="1416808"/>
    <lineage>
        <taxon>Bacteria</taxon>
        <taxon>Pseudomonadati</taxon>
        <taxon>Pseudomonadota</taxon>
        <taxon>Betaproteobacteria</taxon>
        <taxon>Burkholderiales</taxon>
        <taxon>Alcaligenaceae</taxon>
        <taxon>Bordetella</taxon>
    </lineage>
</organism>
<keyword evidence="1" id="KW-1133">Transmembrane helix</keyword>
<protein>
    <recommendedName>
        <fullName evidence="4">DUF3592 domain-containing protein</fullName>
    </recommendedName>
</protein>
<evidence type="ECO:0000256" key="1">
    <source>
        <dbReference type="SAM" id="Phobius"/>
    </source>
</evidence>
<keyword evidence="1" id="KW-0472">Membrane</keyword>
<sequence length="131" mass="14806">MEVSGLPDWLGWASLVCVIIVAEGGMALYMVKRRQDRERARLHEGEALRCTGHPATARILRTVDTGTRLGADRFFVWRLRLAVDHAPHGSFETEVQVPVSPARFGDFAEGRDIPVRVDVRTRRVIVDQRTE</sequence>
<dbReference type="RefSeq" id="WP_094844420.1">
    <property type="nucleotide sequence ID" value="NZ_NEVS01000004.1"/>
</dbReference>
<evidence type="ECO:0000313" key="2">
    <source>
        <dbReference type="EMBL" id="OZI63160.1"/>
    </source>
</evidence>
<proteinExistence type="predicted"/>
<keyword evidence="1" id="KW-0812">Transmembrane</keyword>
<dbReference type="AlphaFoldDB" id="A0A261UPG4"/>
<name>A0A261UPG4_9BORD</name>
<comment type="caution">
    <text evidence="2">The sequence shown here is derived from an EMBL/GenBank/DDBJ whole genome shotgun (WGS) entry which is preliminary data.</text>
</comment>
<evidence type="ECO:0008006" key="4">
    <source>
        <dbReference type="Google" id="ProtNLM"/>
    </source>
</evidence>
<reference evidence="3" key="1">
    <citation type="submission" date="2017-05" db="EMBL/GenBank/DDBJ databases">
        <title>Complete and WGS of Bordetella genogroups.</title>
        <authorList>
            <person name="Spilker T."/>
            <person name="Lipuma J."/>
        </authorList>
    </citation>
    <scope>NUCLEOTIDE SEQUENCE [LARGE SCALE GENOMIC DNA]</scope>
    <source>
        <strain evidence="3">AU8856</strain>
    </source>
</reference>
<accession>A0A261UPG4</accession>
<gene>
    <name evidence="2" type="ORF">CAL28_29145</name>
</gene>
<dbReference type="EMBL" id="NEVS01000004">
    <property type="protein sequence ID" value="OZI63160.1"/>
    <property type="molecule type" value="Genomic_DNA"/>
</dbReference>
<keyword evidence="3" id="KW-1185">Reference proteome</keyword>
<dbReference type="Proteomes" id="UP000215767">
    <property type="component" value="Unassembled WGS sequence"/>
</dbReference>
<evidence type="ECO:0000313" key="3">
    <source>
        <dbReference type="Proteomes" id="UP000215767"/>
    </source>
</evidence>